<protein>
    <submittedName>
        <fullName evidence="2">PKD domain-containing protein</fullName>
    </submittedName>
</protein>
<evidence type="ECO:0000313" key="3">
    <source>
        <dbReference type="Proteomes" id="UP000295066"/>
    </source>
</evidence>
<keyword evidence="3" id="KW-1185">Reference proteome</keyword>
<proteinExistence type="predicted"/>
<organism evidence="2 3">
    <name type="scientific">Aminivibrio pyruvatiphilus</name>
    <dbReference type="NCBI Taxonomy" id="1005740"/>
    <lineage>
        <taxon>Bacteria</taxon>
        <taxon>Thermotogati</taxon>
        <taxon>Synergistota</taxon>
        <taxon>Synergistia</taxon>
        <taxon>Synergistales</taxon>
        <taxon>Aminobacteriaceae</taxon>
        <taxon>Aminivibrio</taxon>
    </lineage>
</organism>
<dbReference type="AlphaFoldDB" id="A0A4R8MLW6"/>
<evidence type="ECO:0000313" key="2">
    <source>
        <dbReference type="EMBL" id="TDY64995.1"/>
    </source>
</evidence>
<comment type="caution">
    <text evidence="2">The sequence shown here is derived from an EMBL/GenBank/DDBJ whole genome shotgun (WGS) entry which is preliminary data.</text>
</comment>
<accession>A0A4R8MLW6</accession>
<dbReference type="InterPro" id="IPR000601">
    <property type="entry name" value="PKD_dom"/>
</dbReference>
<dbReference type="EMBL" id="SORI01000001">
    <property type="protein sequence ID" value="TDY64995.1"/>
    <property type="molecule type" value="Genomic_DNA"/>
</dbReference>
<dbReference type="InterPro" id="IPR013783">
    <property type="entry name" value="Ig-like_fold"/>
</dbReference>
<reference evidence="2 3" key="1">
    <citation type="submission" date="2019-03" db="EMBL/GenBank/DDBJ databases">
        <title>Genomic Encyclopedia of Type Strains, Phase IV (KMG-IV): sequencing the most valuable type-strain genomes for metagenomic binning, comparative biology and taxonomic classification.</title>
        <authorList>
            <person name="Goeker M."/>
        </authorList>
    </citation>
    <scope>NUCLEOTIDE SEQUENCE [LARGE SCALE GENOMIC DNA]</scope>
    <source>
        <strain evidence="2 3">DSM 25964</strain>
    </source>
</reference>
<dbReference type="PROSITE" id="PS50093">
    <property type="entry name" value="PKD"/>
    <property type="match status" value="1"/>
</dbReference>
<feature type="domain" description="PKD" evidence="1">
    <location>
        <begin position="880"/>
        <end position="937"/>
    </location>
</feature>
<dbReference type="Proteomes" id="UP000295066">
    <property type="component" value="Unassembled WGS sequence"/>
</dbReference>
<dbReference type="SUPFAM" id="SSF49299">
    <property type="entry name" value="PKD domain"/>
    <property type="match status" value="1"/>
</dbReference>
<dbReference type="InterPro" id="IPR035986">
    <property type="entry name" value="PKD_dom_sf"/>
</dbReference>
<gene>
    <name evidence="2" type="ORF">C8D99_101141</name>
</gene>
<evidence type="ECO:0000259" key="1">
    <source>
        <dbReference type="PROSITE" id="PS50093"/>
    </source>
</evidence>
<name>A0A4R8MLW6_9BACT</name>
<sequence>MSPVAACRKDPFSAFSGIPPVVLLLLILAFCPAAASGADDGAILRAAERTASGVATASDEALLFMENRRVNHLAMEGKLDGETYRRVQGAYDKKNRTLAAGAAAEAGLSAEQGRKRGPFRPGTDTDVQLRGKDLTAGDVERARMAYNARVEAYLRENGLSVEKGTNWAARTETDIMPSPADMKSPGEFARAAAYINGDGGNMYASPLAAEAQGKLDGGDPVSVAEGRAYAEEMKSRVDAMKREKSSLMKQYAASADPAERSFLAAEVRKAESHQAKYIDRINRLERSIGEGAGLPPRDGGTTSLLDAARARDSGAASRRGEAAVDALSGHLTEKALKNYASTLGEIADASSSPAKRTALQKAAAETLKVLPPSRAGDVLAEMEARHGRDFAREMAAEMKKTAAAGEKTPRGDPGAKGSTLLRSAGFVSAAIGGYNALMEENRRTSGNPDYGKVALGLAWDMTLRGTAEAVTTQTAEYTKAEVERLREYYRNRGEDPDSLGVKMKIAAGAAAKGTAYGAVKGGYEFAKVAGRWTGGAIVEGAETVISLAGEALDTINVLETTSAELHAQGMAVEVQNARSVSSGRELVRELRRTASLAESLLAAMEQNVRWARSLDIWRSRTLDSLRGRADRLSGLPSLVKAMERGAKHWGPALKKTESDSAGLLRRIDGLRKDLASGSPPAGLEAGIATAAEDHARNRALFEKTLEEMDVLGKVSEAEELLFALEEDRAALREAAALSREGAAAMKRNREAWQSALSEFDRVRKALRRGYAHFFEKNGVPGWLVIGRDEQAAVPPGKKLPGDFGSWLETLLRMEGSILSDLKKIPAPDGKAGKEAEEASRRARTLAGELLPRARAARGALEASEEALGALLAAAASAPRIPVLALTVPGEGKPGQNLAFSAVTENVPPSAVIRWDFGDGTAGEGPSAVHAYSREGLYRGSAVLLLEGKQAARKDFSVKVVSAGAGTQPGVLPAVPGVHERIQALFGLSGIPEGERKSREDVPNGYYLNTEIFSSECFLVYLTPDGKEIRTAFKGAKSMPGPGPNRLAAIAGTLAYSRKKLVVGFFNDGKALRERSPAEVFSGGTVVNYSVSDLRQAPDAEEAKRFHRARFGLDGAMTAEHLKALGITILEKGSLRLSRKGPASGDEFGTWVYGAVEGDFLLNFSVNRWSVRPDNWSPPAFDPDGAALAIAEMLLPK</sequence>
<dbReference type="Gene3D" id="2.60.40.10">
    <property type="entry name" value="Immunoglobulins"/>
    <property type="match status" value="1"/>
</dbReference>
<dbReference type="OrthoDB" id="9783944at2"/>
<dbReference type="CDD" id="cd00146">
    <property type="entry name" value="PKD"/>
    <property type="match status" value="1"/>
</dbReference>
<dbReference type="Pfam" id="PF00801">
    <property type="entry name" value="PKD"/>
    <property type="match status" value="1"/>
</dbReference>